<evidence type="ECO:0000313" key="2">
    <source>
        <dbReference type="Proteomes" id="UP000030687"/>
    </source>
</evidence>
<sequence length="46" mass="5583">MVRQNLFWAATRATSEDKWEDNMKKIKTTKKDTQTTYDYLIKIDKK</sequence>
<dbReference type="AlphaFoldDB" id="V4S0Q0"/>
<dbReference type="Gramene" id="ESR33822">
    <property type="protein sequence ID" value="ESR33822"/>
    <property type="gene ID" value="CICLE_v10006748mg"/>
</dbReference>
<organism evidence="1 2">
    <name type="scientific">Citrus clementina</name>
    <name type="common">Clementine</name>
    <name type="synonym">Citrus deliciosa x Citrus sinensis</name>
    <dbReference type="NCBI Taxonomy" id="85681"/>
    <lineage>
        <taxon>Eukaryota</taxon>
        <taxon>Viridiplantae</taxon>
        <taxon>Streptophyta</taxon>
        <taxon>Embryophyta</taxon>
        <taxon>Tracheophyta</taxon>
        <taxon>Spermatophyta</taxon>
        <taxon>Magnoliopsida</taxon>
        <taxon>eudicotyledons</taxon>
        <taxon>Gunneridae</taxon>
        <taxon>Pentapetalae</taxon>
        <taxon>rosids</taxon>
        <taxon>malvids</taxon>
        <taxon>Sapindales</taxon>
        <taxon>Rutaceae</taxon>
        <taxon>Aurantioideae</taxon>
        <taxon>Citrus</taxon>
    </lineage>
</organism>
<proteinExistence type="predicted"/>
<dbReference type="KEGG" id="cic:CICLE_v10006748mg"/>
<feature type="non-terminal residue" evidence="1">
    <location>
        <position position="46"/>
    </location>
</feature>
<keyword evidence="2" id="KW-1185">Reference proteome</keyword>
<evidence type="ECO:0000313" key="1">
    <source>
        <dbReference type="EMBL" id="ESR33822.1"/>
    </source>
</evidence>
<name>V4S0Q0_CITCL</name>
<dbReference type="EMBL" id="KI537036">
    <property type="protein sequence ID" value="ESR33822.1"/>
    <property type="molecule type" value="Genomic_DNA"/>
</dbReference>
<reference evidence="1 2" key="1">
    <citation type="submission" date="2013-10" db="EMBL/GenBank/DDBJ databases">
        <authorList>
            <consortium name="International Citrus Genome Consortium"/>
            <person name="Jenkins J."/>
            <person name="Schmutz J."/>
            <person name="Prochnik S."/>
            <person name="Rokhsar D."/>
            <person name="Gmitter F."/>
            <person name="Ollitrault P."/>
            <person name="Machado M."/>
            <person name="Talon M."/>
            <person name="Wincker P."/>
            <person name="Jaillon O."/>
            <person name="Morgante M."/>
        </authorList>
    </citation>
    <scope>NUCLEOTIDE SEQUENCE</scope>
    <source>
        <strain evidence="2">cv. Clemenules</strain>
    </source>
</reference>
<gene>
    <name evidence="1" type="ORF">CICLE_v10006748mg</name>
</gene>
<dbReference type="Proteomes" id="UP000030687">
    <property type="component" value="Unassembled WGS sequence"/>
</dbReference>
<protein>
    <submittedName>
        <fullName evidence="1">Uncharacterized protein</fullName>
    </submittedName>
</protein>
<accession>V4S0Q0</accession>
<dbReference type="InParanoid" id="V4S0Q0"/>